<dbReference type="AlphaFoldDB" id="E6UGZ2"/>
<name>E6UGZ2_RUMA7</name>
<dbReference type="STRING" id="697329.Rumal_0630"/>
<reference evidence="2 3" key="1">
    <citation type="journal article" date="2011" name="J. Bacteriol.">
        <title>Complete genome of the cellulolytic ruminal bacterium Ruminococcus albus 7.</title>
        <authorList>
            <person name="Suen G."/>
            <person name="Stevenson D.M."/>
            <person name="Bruce D.C."/>
            <person name="Chertkov O."/>
            <person name="Copeland A."/>
            <person name="Cheng J.F."/>
            <person name="Detter C."/>
            <person name="Detter J.C."/>
            <person name="Goodwin L.A."/>
            <person name="Han C.S."/>
            <person name="Hauser L.J."/>
            <person name="Ivanova N.N."/>
            <person name="Kyrpides N.C."/>
            <person name="Land M.L."/>
            <person name="Lapidus A."/>
            <person name="Lucas S."/>
            <person name="Ovchinnikova G."/>
            <person name="Pitluck S."/>
            <person name="Tapia R."/>
            <person name="Woyke T."/>
            <person name="Boyum J."/>
            <person name="Mead D."/>
            <person name="Weimer P.J."/>
        </authorList>
    </citation>
    <scope>NUCLEOTIDE SEQUENCE [LARGE SCALE GENOMIC DNA]</scope>
    <source>
        <strain evidence="3">ATCC 27210 / DSM 20455 / JCM 14654 / NCDO 2250 / 7</strain>
    </source>
</reference>
<feature type="domain" description="S-adenosyl-L-homocysteine hydrolase NAD binding" evidence="1">
    <location>
        <begin position="131"/>
        <end position="218"/>
    </location>
</feature>
<dbReference type="Proteomes" id="UP000006919">
    <property type="component" value="Chromosome"/>
</dbReference>
<evidence type="ECO:0000313" key="3">
    <source>
        <dbReference type="Proteomes" id="UP000006919"/>
    </source>
</evidence>
<dbReference type="OrthoDB" id="8840764at2"/>
<dbReference type="Pfam" id="PF00670">
    <property type="entry name" value="AdoHcyase_NAD"/>
    <property type="match status" value="1"/>
</dbReference>
<dbReference type="SUPFAM" id="SSF51735">
    <property type="entry name" value="NAD(P)-binding Rossmann-fold domains"/>
    <property type="match status" value="1"/>
</dbReference>
<dbReference type="EMBL" id="CP002403">
    <property type="protein sequence ID" value="ADU21179.1"/>
    <property type="molecule type" value="Genomic_DNA"/>
</dbReference>
<proteinExistence type="predicted"/>
<dbReference type="Gene3D" id="3.40.50.720">
    <property type="entry name" value="NAD(P)-binding Rossmann-like Domain"/>
    <property type="match status" value="1"/>
</dbReference>
<sequence>MKSTVFLCVEGDTRQAYVCESLRAFGNVYIIGKDGAVPENMPEKADVLVLPMMTGEEYDIDPAMVTSHLISGGLVLGGRLSHGQKKLFSDMGFSAEDYFLRESLALKNAVPTAEGTLMTVMANTTGTVYQSRILVLGYGRTGKSCARLFSAAGADCTVAARRPEILAQAWSDGHHTVHLSDIANSADSFDTIINTVPAVVLTEEILSCVQKNCLIVDLASMPGGTDFFAAERLGIKAIHALALPAKAAPAASGRYIAETIIEMLEERGMTNC</sequence>
<dbReference type="HOGENOM" id="CLU_082687_0_0_9"/>
<accession>E6UGZ2</accession>
<gene>
    <name evidence="2" type="ordered locus">Rumal_0630</name>
</gene>
<protein>
    <submittedName>
        <fullName evidence="2">Shikimate/quinate 5-dehydrogenase</fullName>
    </submittedName>
</protein>
<dbReference type="InterPro" id="IPR015878">
    <property type="entry name" value="Ado_hCys_hydrolase_NAD-bd"/>
</dbReference>
<dbReference type="RefSeq" id="WP_013497370.1">
    <property type="nucleotide sequence ID" value="NC_014833.1"/>
</dbReference>
<evidence type="ECO:0000259" key="1">
    <source>
        <dbReference type="Pfam" id="PF00670"/>
    </source>
</evidence>
<evidence type="ECO:0000313" key="2">
    <source>
        <dbReference type="EMBL" id="ADU21179.1"/>
    </source>
</evidence>
<dbReference type="KEGG" id="ral:Rumal_0630"/>
<dbReference type="eggNOG" id="COG0169">
    <property type="taxonomic scope" value="Bacteria"/>
</dbReference>
<dbReference type="InterPro" id="IPR036291">
    <property type="entry name" value="NAD(P)-bd_dom_sf"/>
</dbReference>
<organism evidence="2 3">
    <name type="scientific">Ruminococcus albus (strain ATCC 27210 / DSM 20455 / JCM 14654 / NCDO 2250 / 7)</name>
    <dbReference type="NCBI Taxonomy" id="697329"/>
    <lineage>
        <taxon>Bacteria</taxon>
        <taxon>Bacillati</taxon>
        <taxon>Bacillota</taxon>
        <taxon>Clostridia</taxon>
        <taxon>Eubacteriales</taxon>
        <taxon>Oscillospiraceae</taxon>
        <taxon>Ruminococcus</taxon>
    </lineage>
</organism>